<proteinExistence type="predicted"/>
<comment type="caution">
    <text evidence="1">The sequence shown here is derived from an EMBL/GenBank/DDBJ whole genome shotgun (WGS) entry which is preliminary data.</text>
</comment>
<keyword evidence="2" id="KW-1185">Reference proteome</keyword>
<protein>
    <submittedName>
        <fullName evidence="1">Uncharacterized protein</fullName>
    </submittedName>
</protein>
<evidence type="ECO:0000313" key="1">
    <source>
        <dbReference type="EMBL" id="KAI5668406.1"/>
    </source>
</evidence>
<name>A0ACC0B6Z2_CATRO</name>
<gene>
    <name evidence="1" type="ORF">M9H77_18259</name>
</gene>
<dbReference type="EMBL" id="CM044704">
    <property type="protein sequence ID" value="KAI5668406.1"/>
    <property type="molecule type" value="Genomic_DNA"/>
</dbReference>
<organism evidence="1 2">
    <name type="scientific">Catharanthus roseus</name>
    <name type="common">Madagascar periwinkle</name>
    <name type="synonym">Vinca rosea</name>
    <dbReference type="NCBI Taxonomy" id="4058"/>
    <lineage>
        <taxon>Eukaryota</taxon>
        <taxon>Viridiplantae</taxon>
        <taxon>Streptophyta</taxon>
        <taxon>Embryophyta</taxon>
        <taxon>Tracheophyta</taxon>
        <taxon>Spermatophyta</taxon>
        <taxon>Magnoliopsida</taxon>
        <taxon>eudicotyledons</taxon>
        <taxon>Gunneridae</taxon>
        <taxon>Pentapetalae</taxon>
        <taxon>asterids</taxon>
        <taxon>lamiids</taxon>
        <taxon>Gentianales</taxon>
        <taxon>Apocynaceae</taxon>
        <taxon>Rauvolfioideae</taxon>
        <taxon>Vinceae</taxon>
        <taxon>Catharanthinae</taxon>
        <taxon>Catharanthus</taxon>
    </lineage>
</organism>
<dbReference type="Proteomes" id="UP001060085">
    <property type="component" value="Linkage Group LG04"/>
</dbReference>
<reference evidence="2" key="1">
    <citation type="journal article" date="2023" name="Nat. Plants">
        <title>Single-cell RNA sequencing provides a high-resolution roadmap for understanding the multicellular compartmentation of specialized metabolism.</title>
        <authorList>
            <person name="Sun S."/>
            <person name="Shen X."/>
            <person name="Li Y."/>
            <person name="Li Y."/>
            <person name="Wang S."/>
            <person name="Li R."/>
            <person name="Zhang H."/>
            <person name="Shen G."/>
            <person name="Guo B."/>
            <person name="Wei J."/>
            <person name="Xu J."/>
            <person name="St-Pierre B."/>
            <person name="Chen S."/>
            <person name="Sun C."/>
        </authorList>
    </citation>
    <scope>NUCLEOTIDE SEQUENCE [LARGE SCALE GENOMIC DNA]</scope>
</reference>
<accession>A0ACC0B6Z2</accession>
<evidence type="ECO:0000313" key="2">
    <source>
        <dbReference type="Proteomes" id="UP001060085"/>
    </source>
</evidence>
<sequence>MQMLDGKKIMKKEEVAEVEELEKENAREWQLKMLNTILVTPENSIRFYTKNKKCFDPNLYSERRFEELFTKGEVLKSHDDRNVNKLDAYGRLLHHMISNIITPNIGYKSSITNIHSFVMLSLHEHRKMNFVFQYFVLNLVGVGDCISIGKIYNKHTFKRMGFSRNEEVMLVR</sequence>